<evidence type="ECO:0000256" key="4">
    <source>
        <dbReference type="ARBA" id="ARBA00022771"/>
    </source>
</evidence>
<keyword evidence="4" id="KW-0863">Zinc-finger</keyword>
<feature type="domain" description="Helicase C-terminal" evidence="14">
    <location>
        <begin position="445"/>
        <end position="605"/>
    </location>
</feature>
<protein>
    <recommendedName>
        <fullName evidence="1">RNA helicase</fullName>
        <ecNumber evidence="1">3.6.4.13</ecNumber>
    </recommendedName>
</protein>
<dbReference type="OrthoDB" id="196131at2759"/>
<dbReference type="Pfam" id="PF00270">
    <property type="entry name" value="DEAD"/>
    <property type="match status" value="1"/>
</dbReference>
<feature type="compositionally biased region" description="Gly residues" evidence="12">
    <location>
        <begin position="43"/>
        <end position="53"/>
    </location>
</feature>
<proteinExistence type="predicted"/>
<dbReference type="SMART" id="SM00490">
    <property type="entry name" value="HELICc"/>
    <property type="match status" value="1"/>
</dbReference>
<evidence type="ECO:0000256" key="7">
    <source>
        <dbReference type="ARBA" id="ARBA00022833"/>
    </source>
</evidence>
<evidence type="ECO:0000256" key="11">
    <source>
        <dbReference type="PROSITE-ProRule" id="PRU00552"/>
    </source>
</evidence>
<evidence type="ECO:0000313" key="17">
    <source>
        <dbReference type="Proteomes" id="UP000660262"/>
    </source>
</evidence>
<dbReference type="EMBL" id="BNJQ01000024">
    <property type="protein sequence ID" value="GHP09223.1"/>
    <property type="molecule type" value="Genomic_DNA"/>
</dbReference>
<dbReference type="GO" id="GO:0005737">
    <property type="term" value="C:cytoplasm"/>
    <property type="evidence" value="ECO:0007669"/>
    <property type="project" value="UniProtKB-ARBA"/>
</dbReference>
<dbReference type="InterPro" id="IPR014001">
    <property type="entry name" value="Helicase_ATP-bd"/>
</dbReference>
<dbReference type="PANTHER" id="PTHR47958">
    <property type="entry name" value="ATP-DEPENDENT RNA HELICASE DBP3"/>
    <property type="match status" value="1"/>
</dbReference>
<keyword evidence="7" id="KW-0862">Zinc</keyword>
<evidence type="ECO:0000256" key="5">
    <source>
        <dbReference type="ARBA" id="ARBA00022801"/>
    </source>
</evidence>
<feature type="domain" description="DEAD-box RNA helicase Q" evidence="15">
    <location>
        <begin position="204"/>
        <end position="232"/>
    </location>
</feature>
<dbReference type="EC" id="3.6.4.13" evidence="1"/>
<keyword evidence="17" id="KW-1185">Reference proteome</keyword>
<dbReference type="InterPro" id="IPR014014">
    <property type="entry name" value="RNA_helicase_DEAD_Q_motif"/>
</dbReference>
<evidence type="ECO:0000256" key="8">
    <source>
        <dbReference type="ARBA" id="ARBA00022840"/>
    </source>
</evidence>
<keyword evidence="5" id="KW-0378">Hydrolase</keyword>
<evidence type="ECO:0000256" key="3">
    <source>
        <dbReference type="ARBA" id="ARBA00022741"/>
    </source>
</evidence>
<dbReference type="InterPro" id="IPR011545">
    <property type="entry name" value="DEAD/DEAH_box_helicase_dom"/>
</dbReference>
<feature type="short sequence motif" description="Q motif" evidence="11">
    <location>
        <begin position="204"/>
        <end position="232"/>
    </location>
</feature>
<feature type="compositionally biased region" description="Low complexity" evidence="12">
    <location>
        <begin position="66"/>
        <end position="81"/>
    </location>
</feature>
<name>A0A830HR83_9CHLO</name>
<evidence type="ECO:0000259" key="15">
    <source>
        <dbReference type="PROSITE" id="PS51195"/>
    </source>
</evidence>
<evidence type="ECO:0000256" key="6">
    <source>
        <dbReference type="ARBA" id="ARBA00022806"/>
    </source>
</evidence>
<feature type="domain" description="Helicase ATP-binding" evidence="13">
    <location>
        <begin position="235"/>
        <end position="434"/>
    </location>
</feature>
<dbReference type="SUPFAM" id="SSF52540">
    <property type="entry name" value="P-loop containing nucleoside triphosphate hydrolases"/>
    <property type="match status" value="1"/>
</dbReference>
<comment type="caution">
    <text evidence="16">The sequence shown here is derived from an EMBL/GenBank/DDBJ whole genome shotgun (WGS) entry which is preliminary data.</text>
</comment>
<accession>A0A830HR83</accession>
<evidence type="ECO:0000256" key="1">
    <source>
        <dbReference type="ARBA" id="ARBA00012552"/>
    </source>
</evidence>
<feature type="region of interest" description="Disordered" evidence="12">
    <location>
        <begin position="1"/>
        <end position="100"/>
    </location>
</feature>
<dbReference type="GO" id="GO:0003723">
    <property type="term" value="F:RNA binding"/>
    <property type="evidence" value="ECO:0007669"/>
    <property type="project" value="UniProtKB-KW"/>
</dbReference>
<keyword evidence="3" id="KW-0547">Nucleotide-binding</keyword>
<dbReference type="InterPro" id="IPR001650">
    <property type="entry name" value="Helicase_C-like"/>
</dbReference>
<gene>
    <name evidence="16" type="ORF">PPROV_000796000</name>
</gene>
<dbReference type="InterPro" id="IPR027417">
    <property type="entry name" value="P-loop_NTPase"/>
</dbReference>
<evidence type="ECO:0000256" key="12">
    <source>
        <dbReference type="SAM" id="MobiDB-lite"/>
    </source>
</evidence>
<evidence type="ECO:0000256" key="9">
    <source>
        <dbReference type="ARBA" id="ARBA00022884"/>
    </source>
</evidence>
<feature type="compositionally biased region" description="Acidic residues" evidence="12">
    <location>
        <begin position="1"/>
        <end position="15"/>
    </location>
</feature>
<dbReference type="PROSITE" id="PS51192">
    <property type="entry name" value="HELICASE_ATP_BIND_1"/>
    <property type="match status" value="1"/>
</dbReference>
<keyword evidence="6" id="KW-0347">Helicase</keyword>
<dbReference type="CDD" id="cd18787">
    <property type="entry name" value="SF2_C_DEAD"/>
    <property type="match status" value="1"/>
</dbReference>
<dbReference type="GO" id="GO:0016787">
    <property type="term" value="F:hydrolase activity"/>
    <property type="evidence" value="ECO:0007669"/>
    <property type="project" value="UniProtKB-KW"/>
</dbReference>
<dbReference type="PROSITE" id="PS51194">
    <property type="entry name" value="HELICASE_CTER"/>
    <property type="match status" value="1"/>
</dbReference>
<keyword evidence="8" id="KW-0067">ATP-binding</keyword>
<keyword evidence="9" id="KW-0694">RNA-binding</keyword>
<evidence type="ECO:0000313" key="16">
    <source>
        <dbReference type="EMBL" id="GHP09223.1"/>
    </source>
</evidence>
<sequence length="665" mass="72461">MPMTCVDDEEEEDGYVEYVPARERKRQRLGMLAAGSAKKRGGAARGGGDGGNSASGAKDTQTQRSAPHAVAATTPAVAATPQGNDAPTPGQPPSDAPKMQSNTSLLAQTLAIRAAQAHETEAERLYKEELELLRDVTEKRALMSAKELATDNKGNAQISDGKIAIETGWRPPEKLRRLTEKERREMRDELGIIAEGTEVPPPIDSFAAMKLPRALVRRLDEDGIVKPTPIQMQGLPVILSGRDMIGVAFTGSGKTLSFLLPLLMACASAEMKAPLTRGTGPVGLVLCPSRELARQTYEVLIKFSNALTMPSNAAGAGGETPFRNLVHMLCMGGVDAKPQMDQLRVEPVHGMIATPGRLKDYLNRRRITLSRCTYLCLDEADRMILDNESGGFEEDIRHVLSFFEGRRQTVMFSATMPTKIKDFAKSALIEPIMVNVGRAGAANLNVTQEVDYVKDDAKAPFLLECLQKTAPPVMVFSSNKDDVNHVLEHLLLAGVDACAVHGDMDQEDRSASTDAFKRGEKDVLIATDVAGKGLDFANIQHVINYDMPKELEMYVHRIGRTGRGGKRGMATTFVNRADSESILLDLKHLLVEAKQRIPPFLAAIDDPADHYDELEKLSGTRGCLYCGGLGHRIAQCPKLLWEGEAKARGMMVTLGNERKMYGAEM</sequence>
<comment type="catalytic activity">
    <reaction evidence="10">
        <text>ATP + H2O = ADP + phosphate + H(+)</text>
        <dbReference type="Rhea" id="RHEA:13065"/>
        <dbReference type="ChEBI" id="CHEBI:15377"/>
        <dbReference type="ChEBI" id="CHEBI:15378"/>
        <dbReference type="ChEBI" id="CHEBI:30616"/>
        <dbReference type="ChEBI" id="CHEBI:43474"/>
        <dbReference type="ChEBI" id="CHEBI:456216"/>
        <dbReference type="EC" id="3.6.4.13"/>
    </reaction>
</comment>
<evidence type="ECO:0000259" key="14">
    <source>
        <dbReference type="PROSITE" id="PS51194"/>
    </source>
</evidence>
<dbReference type="PROSITE" id="PS51195">
    <property type="entry name" value="Q_MOTIF"/>
    <property type="match status" value="1"/>
</dbReference>
<evidence type="ECO:0000256" key="2">
    <source>
        <dbReference type="ARBA" id="ARBA00022723"/>
    </source>
</evidence>
<dbReference type="Gene3D" id="3.40.50.300">
    <property type="entry name" value="P-loop containing nucleotide triphosphate hydrolases"/>
    <property type="match status" value="2"/>
</dbReference>
<evidence type="ECO:0000259" key="13">
    <source>
        <dbReference type="PROSITE" id="PS51192"/>
    </source>
</evidence>
<dbReference type="GO" id="GO:0008270">
    <property type="term" value="F:zinc ion binding"/>
    <property type="evidence" value="ECO:0007669"/>
    <property type="project" value="UniProtKB-KW"/>
</dbReference>
<dbReference type="GO" id="GO:0005524">
    <property type="term" value="F:ATP binding"/>
    <property type="evidence" value="ECO:0007669"/>
    <property type="project" value="UniProtKB-KW"/>
</dbReference>
<organism evidence="16 17">
    <name type="scientific">Pycnococcus provasolii</name>
    <dbReference type="NCBI Taxonomy" id="41880"/>
    <lineage>
        <taxon>Eukaryota</taxon>
        <taxon>Viridiplantae</taxon>
        <taxon>Chlorophyta</taxon>
        <taxon>Pseudoscourfieldiophyceae</taxon>
        <taxon>Pseudoscourfieldiales</taxon>
        <taxon>Pycnococcaceae</taxon>
        <taxon>Pycnococcus</taxon>
    </lineage>
</organism>
<dbReference type="Pfam" id="PF00271">
    <property type="entry name" value="Helicase_C"/>
    <property type="match status" value="1"/>
</dbReference>
<dbReference type="FunFam" id="3.40.50.300:FF:000657">
    <property type="entry name" value="Probable ATP-dependent RNA helicase DDX41"/>
    <property type="match status" value="1"/>
</dbReference>
<evidence type="ECO:0000256" key="10">
    <source>
        <dbReference type="ARBA" id="ARBA00047984"/>
    </source>
</evidence>
<dbReference type="GO" id="GO:0003724">
    <property type="term" value="F:RNA helicase activity"/>
    <property type="evidence" value="ECO:0007669"/>
    <property type="project" value="UniProtKB-EC"/>
</dbReference>
<reference evidence="16" key="1">
    <citation type="submission" date="2020-10" db="EMBL/GenBank/DDBJ databases">
        <title>Unveiling of a novel bifunctional photoreceptor, Dualchrome1, isolated from a cosmopolitan green alga.</title>
        <authorList>
            <person name="Suzuki S."/>
            <person name="Kawachi M."/>
        </authorList>
    </citation>
    <scope>NUCLEOTIDE SEQUENCE</scope>
    <source>
        <strain evidence="16">NIES 2893</strain>
    </source>
</reference>
<dbReference type="Proteomes" id="UP000660262">
    <property type="component" value="Unassembled WGS sequence"/>
</dbReference>
<dbReference type="SMART" id="SM00487">
    <property type="entry name" value="DEXDc"/>
    <property type="match status" value="1"/>
</dbReference>
<dbReference type="AlphaFoldDB" id="A0A830HR83"/>
<keyword evidence="2" id="KW-0479">Metal-binding</keyword>